<dbReference type="KEGG" id="fgi:OP10G_3164"/>
<keyword evidence="3" id="KW-1185">Reference proteome</keyword>
<dbReference type="Proteomes" id="UP000027982">
    <property type="component" value="Chromosome"/>
</dbReference>
<name>A0A068NT68_FIMGI</name>
<reference evidence="2 3" key="1">
    <citation type="journal article" date="2014" name="PLoS ONE">
        <title>The first complete genome sequence of the class fimbriimonadia in the phylum armatimonadetes.</title>
        <authorList>
            <person name="Hu Z.Y."/>
            <person name="Wang Y.Z."/>
            <person name="Im W.T."/>
            <person name="Wang S.Y."/>
            <person name="Zhao G.P."/>
            <person name="Zheng H.J."/>
            <person name="Quan Z.X."/>
        </authorList>
    </citation>
    <scope>NUCLEOTIDE SEQUENCE [LARGE SCALE GENOMIC DNA]</scope>
    <source>
        <strain evidence="2">Gsoil 348</strain>
    </source>
</reference>
<gene>
    <name evidence="2" type="ORF">OP10G_3164</name>
</gene>
<sequence length="146" mass="15765">MTSLILLAISQTGAASAAPPPLLGLRIGAEEAQVRAKLDKLGSSAKEEKEGREAEDEGEMVVWTLKSGPYQTAVVRFKKDRLTSLTAFVRPKASVPFSTIGSSKSAAVYRDHTAIWNVDAKPHPYRLVAKGPNGQANVVYMLSLER</sequence>
<proteinExistence type="predicted"/>
<accession>A0A068NT68</accession>
<evidence type="ECO:0000313" key="3">
    <source>
        <dbReference type="Proteomes" id="UP000027982"/>
    </source>
</evidence>
<dbReference type="EMBL" id="CP007139">
    <property type="protein sequence ID" value="AIE86532.1"/>
    <property type="molecule type" value="Genomic_DNA"/>
</dbReference>
<dbReference type="AlphaFoldDB" id="A0A068NT68"/>
<organism evidence="2 3">
    <name type="scientific">Fimbriimonas ginsengisoli Gsoil 348</name>
    <dbReference type="NCBI Taxonomy" id="661478"/>
    <lineage>
        <taxon>Bacteria</taxon>
        <taxon>Bacillati</taxon>
        <taxon>Armatimonadota</taxon>
        <taxon>Fimbriimonadia</taxon>
        <taxon>Fimbriimonadales</taxon>
        <taxon>Fimbriimonadaceae</taxon>
        <taxon>Fimbriimonas</taxon>
    </lineage>
</organism>
<dbReference type="STRING" id="661478.OP10G_3164"/>
<evidence type="ECO:0000256" key="1">
    <source>
        <dbReference type="SAM" id="SignalP"/>
    </source>
</evidence>
<evidence type="ECO:0000313" key="2">
    <source>
        <dbReference type="EMBL" id="AIE86532.1"/>
    </source>
</evidence>
<protein>
    <submittedName>
        <fullName evidence="2">Uncharacterized protein</fullName>
    </submittedName>
</protein>
<dbReference type="HOGENOM" id="CLU_1774647_0_0_0"/>
<feature type="chain" id="PRO_5001651944" evidence="1">
    <location>
        <begin position="18"/>
        <end position="146"/>
    </location>
</feature>
<keyword evidence="1" id="KW-0732">Signal</keyword>
<feature type="signal peptide" evidence="1">
    <location>
        <begin position="1"/>
        <end position="17"/>
    </location>
</feature>
<dbReference type="RefSeq" id="WP_025229510.1">
    <property type="nucleotide sequence ID" value="NZ_CP007139.1"/>
</dbReference>